<dbReference type="EMBL" id="JAWDGP010003572">
    <property type="protein sequence ID" value="KAK3772998.1"/>
    <property type="molecule type" value="Genomic_DNA"/>
</dbReference>
<evidence type="ECO:0000313" key="2">
    <source>
        <dbReference type="EMBL" id="KAK3772998.1"/>
    </source>
</evidence>
<keyword evidence="1" id="KW-0812">Transmembrane</keyword>
<sequence length="97" mass="10967">MEEKFFNKTQRNNELIPVRHSGWNLVTMTWVELESVLIYTLVPSMTFSLLGVLTNLLNIVVLSKMGLHKTTTACPGSVRSNLQHYNCMGGPLLHHDV</sequence>
<reference evidence="2" key="1">
    <citation type="journal article" date="2023" name="G3 (Bethesda)">
        <title>A reference genome for the long-term kleptoplast-retaining sea slug Elysia crispata morphotype clarki.</title>
        <authorList>
            <person name="Eastman K.E."/>
            <person name="Pendleton A.L."/>
            <person name="Shaikh M.A."/>
            <person name="Suttiyut T."/>
            <person name="Ogas R."/>
            <person name="Tomko P."/>
            <person name="Gavelis G."/>
            <person name="Widhalm J.R."/>
            <person name="Wisecaver J.H."/>
        </authorList>
    </citation>
    <scope>NUCLEOTIDE SEQUENCE</scope>
    <source>
        <strain evidence="2">ECLA1</strain>
    </source>
</reference>
<organism evidence="2 3">
    <name type="scientific">Elysia crispata</name>
    <name type="common">lettuce slug</name>
    <dbReference type="NCBI Taxonomy" id="231223"/>
    <lineage>
        <taxon>Eukaryota</taxon>
        <taxon>Metazoa</taxon>
        <taxon>Spiralia</taxon>
        <taxon>Lophotrochozoa</taxon>
        <taxon>Mollusca</taxon>
        <taxon>Gastropoda</taxon>
        <taxon>Heterobranchia</taxon>
        <taxon>Euthyneura</taxon>
        <taxon>Panpulmonata</taxon>
        <taxon>Sacoglossa</taxon>
        <taxon>Placobranchoidea</taxon>
        <taxon>Plakobranchidae</taxon>
        <taxon>Elysia</taxon>
    </lineage>
</organism>
<comment type="caution">
    <text evidence="2">The sequence shown here is derived from an EMBL/GenBank/DDBJ whole genome shotgun (WGS) entry which is preliminary data.</text>
</comment>
<keyword evidence="1" id="KW-1133">Transmembrane helix</keyword>
<accession>A0AAE0ZPN5</accession>
<name>A0AAE0ZPN5_9GAST</name>
<feature type="transmembrane region" description="Helical" evidence="1">
    <location>
        <begin position="36"/>
        <end position="61"/>
    </location>
</feature>
<proteinExistence type="predicted"/>
<evidence type="ECO:0000256" key="1">
    <source>
        <dbReference type="SAM" id="Phobius"/>
    </source>
</evidence>
<keyword evidence="3" id="KW-1185">Reference proteome</keyword>
<gene>
    <name evidence="2" type="ORF">RRG08_036331</name>
</gene>
<evidence type="ECO:0000313" key="3">
    <source>
        <dbReference type="Proteomes" id="UP001283361"/>
    </source>
</evidence>
<keyword evidence="1" id="KW-0472">Membrane</keyword>
<dbReference type="AlphaFoldDB" id="A0AAE0ZPN5"/>
<protein>
    <submittedName>
        <fullName evidence="2">Uncharacterized protein</fullName>
    </submittedName>
</protein>
<dbReference type="Proteomes" id="UP001283361">
    <property type="component" value="Unassembled WGS sequence"/>
</dbReference>